<sequence>MFRIHPDEEVRALSVEPKLVNIQTGEQKIDRDTSLPLWTVTALHQPSDGSRPKLVKVTVPSKSEPDFTPMFAGFDRLEVDEYSIKRDGGGLSNAGLWFRAASLIELEG</sequence>
<proteinExistence type="predicted"/>
<dbReference type="Proteomes" id="UP000196320">
    <property type="component" value="Unassembled WGS sequence"/>
</dbReference>
<dbReference type="AlphaFoldDB" id="A0A1R4JY53"/>
<dbReference type="EMBL" id="FUKO01000022">
    <property type="protein sequence ID" value="SJN36908.1"/>
    <property type="molecule type" value="Genomic_DNA"/>
</dbReference>
<keyword evidence="2" id="KW-1185">Reference proteome</keyword>
<reference evidence="1 2" key="1">
    <citation type="submission" date="2017-02" db="EMBL/GenBank/DDBJ databases">
        <authorList>
            <person name="Peterson S.W."/>
        </authorList>
    </citation>
    <scope>NUCLEOTIDE SEQUENCE [LARGE SCALE GENOMIC DNA]</scope>
    <source>
        <strain evidence="1 2">B Mb 05.01</strain>
    </source>
</reference>
<evidence type="ECO:0000313" key="1">
    <source>
        <dbReference type="EMBL" id="SJN36908.1"/>
    </source>
</evidence>
<dbReference type="RefSeq" id="WP_087131723.1">
    <property type="nucleotide sequence ID" value="NZ_FUKO01000022.1"/>
</dbReference>
<gene>
    <name evidence="1" type="ORF">FM104_09385</name>
</gene>
<dbReference type="OrthoDB" id="4299905at2"/>
<name>A0A1R4JY53_9MICO</name>
<evidence type="ECO:0000313" key="2">
    <source>
        <dbReference type="Proteomes" id="UP000196320"/>
    </source>
</evidence>
<accession>A0A1R4JY53</accession>
<protein>
    <submittedName>
        <fullName evidence="1">Uncharacterized protein</fullName>
    </submittedName>
</protein>
<organism evidence="1 2">
    <name type="scientific">Microbacterium esteraromaticum</name>
    <dbReference type="NCBI Taxonomy" id="57043"/>
    <lineage>
        <taxon>Bacteria</taxon>
        <taxon>Bacillati</taxon>
        <taxon>Actinomycetota</taxon>
        <taxon>Actinomycetes</taxon>
        <taxon>Micrococcales</taxon>
        <taxon>Microbacteriaceae</taxon>
        <taxon>Microbacterium</taxon>
    </lineage>
</organism>